<dbReference type="SUPFAM" id="SSF57196">
    <property type="entry name" value="EGF/Laminin"/>
    <property type="match status" value="1"/>
</dbReference>
<dbReference type="SMART" id="SM00192">
    <property type="entry name" value="LDLa"/>
    <property type="match status" value="5"/>
</dbReference>
<dbReference type="SMART" id="SM00181">
    <property type="entry name" value="EGF"/>
    <property type="match status" value="3"/>
</dbReference>
<dbReference type="Proteomes" id="UP000663852">
    <property type="component" value="Unassembled WGS sequence"/>
</dbReference>
<proteinExistence type="predicted"/>
<dbReference type="InterPro" id="IPR036055">
    <property type="entry name" value="LDL_receptor-like_sf"/>
</dbReference>
<feature type="disulfide bond" evidence="3">
    <location>
        <begin position="213"/>
        <end position="225"/>
    </location>
</feature>
<evidence type="ECO:0000313" key="8">
    <source>
        <dbReference type="Proteomes" id="UP000663852"/>
    </source>
</evidence>
<dbReference type="Gene3D" id="4.10.400.10">
    <property type="entry name" value="Low-density Lipoprotein Receptor"/>
    <property type="match status" value="1"/>
</dbReference>
<name>A0A815UE68_ADIRI</name>
<dbReference type="PROSITE" id="PS50068">
    <property type="entry name" value="LDLRA_2"/>
    <property type="match status" value="1"/>
</dbReference>
<evidence type="ECO:0000313" key="7">
    <source>
        <dbReference type="EMBL" id="CAF1516414.1"/>
    </source>
</evidence>
<keyword evidence="4" id="KW-0812">Transmembrane</keyword>
<keyword evidence="4" id="KW-1133">Transmembrane helix</keyword>
<comment type="caution">
    <text evidence="2">Lacks conserved residue(s) required for the propagation of feature annotation.</text>
</comment>
<dbReference type="CDD" id="cd00054">
    <property type="entry name" value="EGF_CA"/>
    <property type="match status" value="1"/>
</dbReference>
<dbReference type="PANTHER" id="PTHR24033:SF224">
    <property type="entry name" value="C-TYPE LECTIN"/>
    <property type="match status" value="1"/>
</dbReference>
<evidence type="ECO:0000256" key="4">
    <source>
        <dbReference type="SAM" id="Phobius"/>
    </source>
</evidence>
<dbReference type="InterPro" id="IPR002172">
    <property type="entry name" value="LDrepeatLR_classA_rpt"/>
</dbReference>
<dbReference type="Gene3D" id="2.10.25.10">
    <property type="entry name" value="Laminin"/>
    <property type="match status" value="1"/>
</dbReference>
<reference evidence="7" key="1">
    <citation type="submission" date="2021-02" db="EMBL/GenBank/DDBJ databases">
        <authorList>
            <person name="Nowell W R."/>
        </authorList>
    </citation>
    <scope>NUCLEOTIDE SEQUENCE</scope>
</reference>
<dbReference type="PROSITE" id="PS50026">
    <property type="entry name" value="EGF_3"/>
    <property type="match status" value="1"/>
</dbReference>
<evidence type="ECO:0000259" key="6">
    <source>
        <dbReference type="PROSITE" id="PS50026"/>
    </source>
</evidence>
<protein>
    <recommendedName>
        <fullName evidence="6">EGF-like domain-containing protein</fullName>
    </recommendedName>
</protein>
<evidence type="ECO:0000256" key="2">
    <source>
        <dbReference type="PROSITE-ProRule" id="PRU00076"/>
    </source>
</evidence>
<evidence type="ECO:0000256" key="5">
    <source>
        <dbReference type="SAM" id="SignalP"/>
    </source>
</evidence>
<keyword evidence="1 2" id="KW-1015">Disulfide bond</keyword>
<evidence type="ECO:0000256" key="1">
    <source>
        <dbReference type="ARBA" id="ARBA00023157"/>
    </source>
</evidence>
<feature type="chain" id="PRO_5032694957" description="EGF-like domain-containing protein" evidence="5">
    <location>
        <begin position="16"/>
        <end position="1290"/>
    </location>
</feature>
<feature type="domain" description="EGF-like" evidence="6">
    <location>
        <begin position="951"/>
        <end position="993"/>
    </location>
</feature>
<dbReference type="PRINTS" id="PR00261">
    <property type="entry name" value="LDLRECEPTOR"/>
</dbReference>
<keyword evidence="4" id="KW-0472">Membrane</keyword>
<dbReference type="OrthoDB" id="9991628at2759"/>
<comment type="caution">
    <text evidence="7">The sequence shown here is derived from an EMBL/GenBank/DDBJ whole genome shotgun (WGS) entry which is preliminary data.</text>
</comment>
<dbReference type="InterPro" id="IPR051830">
    <property type="entry name" value="NOTCH_homolog"/>
</dbReference>
<dbReference type="PROSITE" id="PS00022">
    <property type="entry name" value="EGF_1"/>
    <property type="match status" value="3"/>
</dbReference>
<keyword evidence="2" id="KW-0245">EGF-like domain</keyword>
<keyword evidence="5" id="KW-0732">Signal</keyword>
<accession>A0A815UE68</accession>
<dbReference type="InterPro" id="IPR000742">
    <property type="entry name" value="EGF"/>
</dbReference>
<evidence type="ECO:0000256" key="3">
    <source>
        <dbReference type="PROSITE-ProRule" id="PRU00124"/>
    </source>
</evidence>
<feature type="signal peptide" evidence="5">
    <location>
        <begin position="1"/>
        <end position="15"/>
    </location>
</feature>
<dbReference type="PANTHER" id="PTHR24033">
    <property type="entry name" value="EGF-LIKE DOMAIN-CONTAINING PROTEIN"/>
    <property type="match status" value="1"/>
</dbReference>
<sequence>MLVLLYIIIISNCYTLQPFYNLYNTDTPTNEFDHDCFYSATIENIDLDENSYKIHQIVEYCIRVLPPEGVLYHGQSVSSTLSFDQLKELQVTSKSLIEWSSPIDVVERYEIFLQTNKSSTNEMFYNCTLPWFGPSCQYRFVLNETFTFFIQLRIDQRTKFNKNTKVTCYQHVTCDLGSPLLCLDWREICDGKVDCLDGGEDERFCLELELNECEENEYQCRNGLCVDEGFLSDEETKVHSPECLDGSDEPLFLFSNWCARDPSFKCEDTVCQYSTSFNCGDGNCLVSRVPEGLTECPNKRNRVFGFLASWNNPLDMRYSRCFKMFMCASDMWFTNHFVEYCQNLCDNKQECELQTLKQCPSAFIAPTVPVWDGHFKFGYFSNETSIKLFADSPHFVCYRQDLCPFLISTFTLDNQTCLHTHQLNLSLINNIYEIFQSCTHFSQEDNEHFCRNSTTVRCLGTTKCITKRRVLDGFFDCPNDYDESAAVNSCALNDKHRFQCTSESKCLSPSLVGNRKQYCIGGEDEFKREGTLINIHQLPFSSICNNWIELHLAENETDETQCELWPCVNQYTRCNDRWECPKGIDEVHCQSKSQCPENHHPCFFIENQTLGCLHINYVEDGIMHCFGSLDEQSYCELKYPNDPRMSYRCLNDTKCVDILTVCDDCDRLDDKNHLCSLSTKNFSFSSLYMALIAKRYVYSREPFSHQSLHPYPPIPFVNQSVQPILVKSERRSSLENNYDQRLWLCNKGFVVLVGKNQTQTCLCPESYYGDFCQYQNQRVGLTIRLRQEILNKSHVIDLLVRLVDQTGFVHSYQQIRYIPIILCNTKYNLHLLYHHRLKDMKNNYSIYIDVYNQINLAYLTSWIYELKFPFLPVNRMSVQLKIPVQHDCRVVCSDKYHPLLTNPHHIQTCQCRKAISSYRCDCSSDSICIGSKQNRSICLCPSNKVGPRCYINSVCQMENQCLNGGICLPFNSQESLKNFKCICRDGFFGEYCEKTDVKIEISFSDVKIVESLFIHFLHVLQRSKEWRKTEPVRITIFKKIRFNENRINVNMPLPFHLVFVEFYNAFYLAVLQRNYTPSISISTQVTPSQYCPHIREVFNETILGYSSLHRVKYYHTICRNHVDLNCFHDNYTFLCLCTEERHANCFHFDFRMNYNCMGENICENNGECFQDHPHCPTKIMCVCQECFYGDKCQFTTKHSGLSLDSILGYHIHPHLSLIKQSLPVRIGLICSTVLFLIGFLGGVLSNLTFQFVNNINFDNYILLYEDMDFNSNTNECDNSAIVNFIELYFT</sequence>
<feature type="transmembrane region" description="Helical" evidence="4">
    <location>
        <begin position="1226"/>
        <end position="1249"/>
    </location>
</feature>
<dbReference type="PROSITE" id="PS01186">
    <property type="entry name" value="EGF_2"/>
    <property type="match status" value="1"/>
</dbReference>
<dbReference type="EMBL" id="CAJNOJ010000734">
    <property type="protein sequence ID" value="CAF1516414.1"/>
    <property type="molecule type" value="Genomic_DNA"/>
</dbReference>
<gene>
    <name evidence="7" type="ORF">EDS130_LOCUS43583</name>
</gene>
<feature type="disulfide bond" evidence="2">
    <location>
        <begin position="983"/>
        <end position="992"/>
    </location>
</feature>
<organism evidence="7 8">
    <name type="scientific">Adineta ricciae</name>
    <name type="common">Rotifer</name>
    <dbReference type="NCBI Taxonomy" id="249248"/>
    <lineage>
        <taxon>Eukaryota</taxon>
        <taxon>Metazoa</taxon>
        <taxon>Spiralia</taxon>
        <taxon>Gnathifera</taxon>
        <taxon>Rotifera</taxon>
        <taxon>Eurotatoria</taxon>
        <taxon>Bdelloidea</taxon>
        <taxon>Adinetida</taxon>
        <taxon>Adinetidae</taxon>
        <taxon>Adineta</taxon>
    </lineage>
</organism>